<dbReference type="InterPro" id="IPR029058">
    <property type="entry name" value="AB_hydrolase_fold"/>
</dbReference>
<feature type="domain" description="Thioesterase" evidence="2">
    <location>
        <begin position="19"/>
        <end position="241"/>
    </location>
</feature>
<organism evidence="3 4">
    <name type="scientific">Cellvibrio mixtus</name>
    <dbReference type="NCBI Taxonomy" id="39650"/>
    <lineage>
        <taxon>Bacteria</taxon>
        <taxon>Pseudomonadati</taxon>
        <taxon>Pseudomonadota</taxon>
        <taxon>Gammaproteobacteria</taxon>
        <taxon>Cellvibrionales</taxon>
        <taxon>Cellvibrionaceae</taxon>
        <taxon>Cellvibrio</taxon>
    </lineage>
</organism>
<evidence type="ECO:0000259" key="2">
    <source>
        <dbReference type="Pfam" id="PF00975"/>
    </source>
</evidence>
<protein>
    <recommendedName>
        <fullName evidence="2">Thioesterase domain-containing protein</fullName>
    </recommendedName>
</protein>
<keyword evidence="4" id="KW-1185">Reference proteome</keyword>
<evidence type="ECO:0000313" key="3">
    <source>
        <dbReference type="EMBL" id="OZY86385.1"/>
    </source>
</evidence>
<gene>
    <name evidence="3" type="ORF">CBP51_04990</name>
</gene>
<name>A0A266Q967_9GAMM</name>
<evidence type="ECO:0000256" key="1">
    <source>
        <dbReference type="ARBA" id="ARBA00007169"/>
    </source>
</evidence>
<sequence length="252" mass="28703">MNIHSILYIPQPKANAPIRLVCFPYAGGGASLFFPWLNLMPEKVEVAIIQLPGRGTRFSESPYESMDDIVECIYRALKELPSKELIFFGHSMGARIAYEITLRIYHRKEQLPVHFIASGSPAPCVRSKKPPCHNLPTEEFIKHLGTLNGTPKEVLSDPQLMELLLPALRADFKIAEGYLNTTRITIPTTITLFSGRLDDINTEELEPWFLLFQYNRDIVWFEGGHFFINENHSELISALKKEIMNCNSLDLI</sequence>
<dbReference type="EMBL" id="NHNI01000001">
    <property type="protein sequence ID" value="OZY86385.1"/>
    <property type="molecule type" value="Genomic_DNA"/>
</dbReference>
<comment type="similarity">
    <text evidence="1">Belongs to the thioesterase family.</text>
</comment>
<dbReference type="AlphaFoldDB" id="A0A266Q967"/>
<proteinExistence type="inferred from homology"/>
<dbReference type="Proteomes" id="UP000216101">
    <property type="component" value="Unassembled WGS sequence"/>
</dbReference>
<dbReference type="SUPFAM" id="SSF53474">
    <property type="entry name" value="alpha/beta-Hydrolases"/>
    <property type="match status" value="1"/>
</dbReference>
<dbReference type="PANTHER" id="PTHR11487">
    <property type="entry name" value="THIOESTERASE"/>
    <property type="match status" value="1"/>
</dbReference>
<dbReference type="Gene3D" id="3.40.50.1820">
    <property type="entry name" value="alpha/beta hydrolase"/>
    <property type="match status" value="1"/>
</dbReference>
<dbReference type="InterPro" id="IPR012223">
    <property type="entry name" value="TEII"/>
</dbReference>
<dbReference type="Pfam" id="PF00975">
    <property type="entry name" value="Thioesterase"/>
    <property type="match status" value="1"/>
</dbReference>
<dbReference type="InterPro" id="IPR001031">
    <property type="entry name" value="Thioesterase"/>
</dbReference>
<accession>A0A266Q967</accession>
<comment type="caution">
    <text evidence="3">The sequence shown here is derived from an EMBL/GenBank/DDBJ whole genome shotgun (WGS) entry which is preliminary data.</text>
</comment>
<dbReference type="RefSeq" id="WP_094984055.1">
    <property type="nucleotide sequence ID" value="NZ_NHNI01000001.1"/>
</dbReference>
<evidence type="ECO:0000313" key="4">
    <source>
        <dbReference type="Proteomes" id="UP000216101"/>
    </source>
</evidence>
<dbReference type="GO" id="GO:0008610">
    <property type="term" value="P:lipid biosynthetic process"/>
    <property type="evidence" value="ECO:0007669"/>
    <property type="project" value="TreeGrafter"/>
</dbReference>
<dbReference type="PANTHER" id="PTHR11487:SF0">
    <property type="entry name" value="S-ACYL FATTY ACID SYNTHASE THIOESTERASE, MEDIUM CHAIN"/>
    <property type="match status" value="1"/>
</dbReference>
<reference evidence="4" key="1">
    <citation type="submission" date="2017-05" db="EMBL/GenBank/DDBJ databases">
        <authorList>
            <person name="Barney B.M."/>
        </authorList>
    </citation>
    <scope>NUCLEOTIDE SEQUENCE [LARGE SCALE GENOMIC DNA]</scope>
    <source>
        <strain evidence="4">PSBB022</strain>
    </source>
</reference>